<dbReference type="GO" id="GO:0008610">
    <property type="term" value="P:lipid biosynthetic process"/>
    <property type="evidence" value="ECO:0007669"/>
    <property type="project" value="UniProtKB-ARBA"/>
</dbReference>
<dbReference type="Gene3D" id="3.30.559.10">
    <property type="entry name" value="Chloramphenicol acetyltransferase-like domain"/>
    <property type="match status" value="1"/>
</dbReference>
<reference evidence="2 3" key="1">
    <citation type="submission" date="2020-01" db="EMBL/GenBank/DDBJ databases">
        <title>Insect and environment-associated Actinomycetes.</title>
        <authorList>
            <person name="Currrie C."/>
            <person name="Chevrette M."/>
            <person name="Carlson C."/>
            <person name="Stubbendieck R."/>
            <person name="Wendt-Pienkowski E."/>
        </authorList>
    </citation>
    <scope>NUCLEOTIDE SEQUENCE [LARGE SCALE GENOMIC DNA]</scope>
    <source>
        <strain evidence="2 3">SID7590</strain>
    </source>
</reference>
<dbReference type="RefSeq" id="WP_239086832.1">
    <property type="nucleotide sequence ID" value="NZ_JAAGMP010001890.1"/>
</dbReference>
<dbReference type="AlphaFoldDB" id="A0A7K3SB65"/>
<gene>
    <name evidence="2" type="ORF">G3I50_42060</name>
</gene>
<dbReference type="Gene3D" id="3.30.559.30">
    <property type="entry name" value="Nonribosomal peptide synthetase, condensation domain"/>
    <property type="match status" value="1"/>
</dbReference>
<evidence type="ECO:0000259" key="1">
    <source>
        <dbReference type="Pfam" id="PF00668"/>
    </source>
</evidence>
<dbReference type="InterPro" id="IPR023213">
    <property type="entry name" value="CAT-like_dom_sf"/>
</dbReference>
<accession>A0A7K3SB65</accession>
<sequence>WRERLAGAPVLDLRPTVTEGAGAPGGAFHTRRIAGAGAAVDALARQKRCTPFMVLLASYQVLLHRWTRQDDFCVGVPAAGRNEPELEELIGYFSTTLVLRAELSGSPSFGELLRRVRRSALAGFAHDRVPFERLIDELGIERRLGVSPLFQTLLTVHTQDGQPSAERDFAGLRCEDADGGHAAGKFEVMLDLRREGDDLIAVFGYRTDLYDDAWVTRFARHFETLLRGALAAPDTPVSELPLLARSEVDELLALGTGAEVPAADTEALPAVLGRAAETYGDRTA</sequence>
<dbReference type="Proteomes" id="UP000469670">
    <property type="component" value="Unassembled WGS sequence"/>
</dbReference>
<dbReference type="EMBL" id="JAAGMP010001890">
    <property type="protein sequence ID" value="NEC24784.1"/>
    <property type="molecule type" value="Genomic_DNA"/>
</dbReference>
<dbReference type="Pfam" id="PF00668">
    <property type="entry name" value="Condensation"/>
    <property type="match status" value="1"/>
</dbReference>
<proteinExistence type="predicted"/>
<protein>
    <submittedName>
        <fullName evidence="2">Non-ribosomal peptide synthetase</fullName>
    </submittedName>
</protein>
<name>A0A7K3SB65_9ACTN</name>
<dbReference type="GO" id="GO:0003824">
    <property type="term" value="F:catalytic activity"/>
    <property type="evidence" value="ECO:0007669"/>
    <property type="project" value="InterPro"/>
</dbReference>
<evidence type="ECO:0000313" key="2">
    <source>
        <dbReference type="EMBL" id="NEC24784.1"/>
    </source>
</evidence>
<dbReference type="PANTHER" id="PTHR45398:SF1">
    <property type="entry name" value="ENZYME, PUTATIVE (JCVI)-RELATED"/>
    <property type="match status" value="1"/>
</dbReference>
<dbReference type="SUPFAM" id="SSF52777">
    <property type="entry name" value="CoA-dependent acyltransferases"/>
    <property type="match status" value="1"/>
</dbReference>
<dbReference type="InterPro" id="IPR001242">
    <property type="entry name" value="Condensation_dom"/>
</dbReference>
<evidence type="ECO:0000313" key="3">
    <source>
        <dbReference type="Proteomes" id="UP000469670"/>
    </source>
</evidence>
<dbReference type="PANTHER" id="PTHR45398">
    <property type="match status" value="1"/>
</dbReference>
<feature type="non-terminal residue" evidence="2">
    <location>
        <position position="284"/>
    </location>
</feature>
<comment type="caution">
    <text evidence="2">The sequence shown here is derived from an EMBL/GenBank/DDBJ whole genome shotgun (WGS) entry which is preliminary data.</text>
</comment>
<organism evidence="2 3">
    <name type="scientific">Streptomyces parvus</name>
    <dbReference type="NCBI Taxonomy" id="66428"/>
    <lineage>
        <taxon>Bacteria</taxon>
        <taxon>Bacillati</taxon>
        <taxon>Actinomycetota</taxon>
        <taxon>Actinomycetes</taxon>
        <taxon>Kitasatosporales</taxon>
        <taxon>Streptomycetaceae</taxon>
        <taxon>Streptomyces</taxon>
    </lineage>
</organism>
<feature type="domain" description="Condensation" evidence="1">
    <location>
        <begin position="34"/>
        <end position="251"/>
    </location>
</feature>
<feature type="non-terminal residue" evidence="2">
    <location>
        <position position="1"/>
    </location>
</feature>